<organism evidence="1 2">
    <name type="scientific">Pseudopedobacter saltans (strain ATCC 51119 / DSM 12145 / JCM 21818 / CCUG 39354 / LMG 10337 / NBRC 100064 / NCIMB 13643)</name>
    <name type="common">Pedobacter saltans</name>
    <dbReference type="NCBI Taxonomy" id="762903"/>
    <lineage>
        <taxon>Bacteria</taxon>
        <taxon>Pseudomonadati</taxon>
        <taxon>Bacteroidota</taxon>
        <taxon>Sphingobacteriia</taxon>
        <taxon>Sphingobacteriales</taxon>
        <taxon>Sphingobacteriaceae</taxon>
        <taxon>Pseudopedobacter</taxon>
    </lineage>
</organism>
<dbReference type="STRING" id="762903.Pedsa_3415"/>
<evidence type="ECO:0000313" key="1">
    <source>
        <dbReference type="EMBL" id="ADY53949.1"/>
    </source>
</evidence>
<dbReference type="RefSeq" id="WP_013634432.1">
    <property type="nucleotide sequence ID" value="NC_015177.1"/>
</dbReference>
<dbReference type="PANTHER" id="PTHR38471">
    <property type="entry name" value="FOUR HELIX BUNDLE PROTEIN"/>
    <property type="match status" value="1"/>
</dbReference>
<dbReference type="CDD" id="cd16377">
    <property type="entry name" value="23S_rRNA_IVP_like"/>
    <property type="match status" value="1"/>
</dbReference>
<protein>
    <recommendedName>
        <fullName evidence="3">Four helix bundle protein</fullName>
    </recommendedName>
</protein>
<accession>F0SDG6</accession>
<evidence type="ECO:0000313" key="2">
    <source>
        <dbReference type="Proteomes" id="UP000000310"/>
    </source>
</evidence>
<dbReference type="HOGENOM" id="CLU_129874_0_6_10"/>
<name>F0SDG6_PSESL</name>
<reference evidence="2" key="2">
    <citation type="submission" date="2011-02" db="EMBL/GenBank/DDBJ databases">
        <title>The complete genome of Pedobacter saltans DSM 12145.</title>
        <authorList>
            <consortium name="US DOE Joint Genome Institute (JGI-PGF)"/>
            <person name="Lucas S."/>
            <person name="Copeland A."/>
            <person name="Lapidus A."/>
            <person name="Bruce D."/>
            <person name="Goodwin L."/>
            <person name="Pitluck S."/>
            <person name="Kyrpides N."/>
            <person name="Mavromatis K."/>
            <person name="Pagani I."/>
            <person name="Ivanova N."/>
            <person name="Ovchinnikova G."/>
            <person name="Lu M."/>
            <person name="Detter J.C."/>
            <person name="Han C."/>
            <person name="Land M."/>
            <person name="Hauser L."/>
            <person name="Markowitz V."/>
            <person name="Cheng J.-F."/>
            <person name="Hugenholtz P."/>
            <person name="Woyke T."/>
            <person name="Wu D."/>
            <person name="Tindall B."/>
            <person name="Pomrenke H.G."/>
            <person name="Brambilla E."/>
            <person name="Klenk H.-P."/>
            <person name="Eisen J.A."/>
        </authorList>
    </citation>
    <scope>NUCLEOTIDE SEQUENCE [LARGE SCALE GENOMIC DNA]</scope>
    <source>
        <strain evidence="2">ATCC 51119 / DSM 12145 / JCM 21818 / LMG 10337 / NBRC 100064 / NCIMB 13643</strain>
    </source>
</reference>
<keyword evidence="2" id="KW-1185">Reference proteome</keyword>
<dbReference type="Gene3D" id="1.20.1440.60">
    <property type="entry name" value="23S rRNA-intervening sequence"/>
    <property type="match status" value="1"/>
</dbReference>
<evidence type="ECO:0008006" key="3">
    <source>
        <dbReference type="Google" id="ProtNLM"/>
    </source>
</evidence>
<dbReference type="EMBL" id="CP002545">
    <property type="protein sequence ID" value="ADY53949.1"/>
    <property type="molecule type" value="Genomic_DNA"/>
</dbReference>
<dbReference type="KEGG" id="psn:Pedsa_3415"/>
<dbReference type="AlphaFoldDB" id="F0SDG6"/>
<dbReference type="PANTHER" id="PTHR38471:SF2">
    <property type="entry name" value="FOUR HELIX BUNDLE PROTEIN"/>
    <property type="match status" value="1"/>
</dbReference>
<reference evidence="1 2" key="1">
    <citation type="journal article" date="2011" name="Stand. Genomic Sci.">
        <title>Complete genome sequence of the gliding, heparinolytic Pedobacter saltans type strain (113).</title>
        <authorList>
            <person name="Liolios K."/>
            <person name="Sikorski J."/>
            <person name="Lu M."/>
            <person name="Nolan M."/>
            <person name="Lapidus A."/>
            <person name="Lucas S."/>
            <person name="Hammon N."/>
            <person name="Deshpande S."/>
            <person name="Cheng J.F."/>
            <person name="Tapia R."/>
            <person name="Han C."/>
            <person name="Goodwin L."/>
            <person name="Pitluck S."/>
            <person name="Huntemann M."/>
            <person name="Ivanova N."/>
            <person name="Pagani I."/>
            <person name="Mavromatis K."/>
            <person name="Ovchinikova G."/>
            <person name="Pati A."/>
            <person name="Chen A."/>
            <person name="Palaniappan K."/>
            <person name="Land M."/>
            <person name="Hauser L."/>
            <person name="Brambilla E.M."/>
            <person name="Kotsyurbenko O."/>
            <person name="Rohde M."/>
            <person name="Tindall B.J."/>
            <person name="Abt B."/>
            <person name="Goker M."/>
            <person name="Detter J.C."/>
            <person name="Woyke T."/>
            <person name="Bristow J."/>
            <person name="Eisen J.A."/>
            <person name="Markowitz V."/>
            <person name="Hugenholtz P."/>
            <person name="Klenk H.P."/>
            <person name="Kyrpides N.C."/>
        </authorList>
    </citation>
    <scope>NUCLEOTIDE SEQUENCE [LARGE SCALE GENOMIC DNA]</scope>
    <source>
        <strain evidence="2">ATCC 51119 / DSM 12145 / JCM 21818 / LMG 10337 / NBRC 100064 / NCIMB 13643</strain>
    </source>
</reference>
<gene>
    <name evidence="1" type="ordered locus">Pedsa_3415</name>
</gene>
<dbReference type="Proteomes" id="UP000000310">
    <property type="component" value="Chromosome"/>
</dbReference>
<sequence length="117" mass="13463">MHNFKELKVWLQGISLSRLIFEITKAFPSEHKFSLDSQMFRSAISIPSNIAEGCSRKSEKDFRRFLDIALGSSFELETQIIIAKEVDLVTQEQYSELIYKTAEIQKMLNGLIKCLNS</sequence>
<dbReference type="InterPro" id="IPR036583">
    <property type="entry name" value="23S_rRNA_IVS_sf"/>
</dbReference>
<proteinExistence type="predicted"/>
<dbReference type="SUPFAM" id="SSF158446">
    <property type="entry name" value="IVS-encoded protein-like"/>
    <property type="match status" value="1"/>
</dbReference>
<dbReference type="OrthoDB" id="9811959at2"/>
<dbReference type="Pfam" id="PF05635">
    <property type="entry name" value="23S_rRNA_IVP"/>
    <property type="match status" value="1"/>
</dbReference>
<dbReference type="InterPro" id="IPR012657">
    <property type="entry name" value="23S_rRNA-intervening_sequence"/>
</dbReference>
<dbReference type="eggNOG" id="ENOG5032YWC">
    <property type="taxonomic scope" value="Bacteria"/>
</dbReference>
<dbReference type="NCBIfam" id="TIGR02436">
    <property type="entry name" value="four helix bundle protein"/>
    <property type="match status" value="1"/>
</dbReference>